<dbReference type="CDD" id="cd03301">
    <property type="entry name" value="ABC_MalK_N"/>
    <property type="match status" value="1"/>
</dbReference>
<dbReference type="Proteomes" id="UP000219636">
    <property type="component" value="Unassembled WGS sequence"/>
</dbReference>
<accession>A0A285RZ65</accession>
<keyword evidence="3 5" id="KW-0067">ATP-binding</keyword>
<dbReference type="Gene3D" id="3.40.50.300">
    <property type="entry name" value="P-loop containing nucleotide triphosphate hydrolases"/>
    <property type="match status" value="1"/>
</dbReference>
<evidence type="ECO:0000256" key="3">
    <source>
        <dbReference type="ARBA" id="ARBA00022840"/>
    </source>
</evidence>
<dbReference type="SUPFAM" id="SSF50331">
    <property type="entry name" value="MOP-like"/>
    <property type="match status" value="1"/>
</dbReference>
<dbReference type="RefSeq" id="WP_097072609.1">
    <property type="nucleotide sequence ID" value="NZ_OBMQ01000002.1"/>
</dbReference>
<evidence type="ECO:0000256" key="1">
    <source>
        <dbReference type="ARBA" id="ARBA00022448"/>
    </source>
</evidence>
<dbReference type="EMBL" id="OBMQ01000002">
    <property type="protein sequence ID" value="SOB99757.1"/>
    <property type="molecule type" value="Genomic_DNA"/>
</dbReference>
<dbReference type="GO" id="GO:0055052">
    <property type="term" value="C:ATP-binding cassette (ABC) transporter complex, substrate-binding subunit-containing"/>
    <property type="evidence" value="ECO:0007669"/>
    <property type="project" value="TreeGrafter"/>
</dbReference>
<dbReference type="GO" id="GO:0005524">
    <property type="term" value="F:ATP binding"/>
    <property type="evidence" value="ECO:0007669"/>
    <property type="project" value="UniProtKB-KW"/>
</dbReference>
<keyword evidence="2" id="KW-0547">Nucleotide-binding</keyword>
<dbReference type="InterPro" id="IPR040582">
    <property type="entry name" value="OB_MalK-like"/>
</dbReference>
<feature type="domain" description="ABC transporter" evidence="4">
    <location>
        <begin position="4"/>
        <end position="235"/>
    </location>
</feature>
<protein>
    <submittedName>
        <fullName evidence="5">Carbohydrate ABC transporter ATP-binding protein (CUT1 family)</fullName>
    </submittedName>
</protein>
<evidence type="ECO:0000313" key="6">
    <source>
        <dbReference type="Proteomes" id="UP000219636"/>
    </source>
</evidence>
<dbReference type="SMART" id="SM00382">
    <property type="entry name" value="AAA"/>
    <property type="match status" value="1"/>
</dbReference>
<dbReference type="Gene3D" id="2.40.50.140">
    <property type="entry name" value="Nucleic acid-binding proteins"/>
    <property type="match status" value="1"/>
</dbReference>
<dbReference type="FunFam" id="3.40.50.300:FF:000042">
    <property type="entry name" value="Maltose/maltodextrin ABC transporter, ATP-binding protein"/>
    <property type="match status" value="1"/>
</dbReference>
<dbReference type="Pfam" id="PF00005">
    <property type="entry name" value="ABC_tran"/>
    <property type="match status" value="1"/>
</dbReference>
<dbReference type="GO" id="GO:0008643">
    <property type="term" value="P:carbohydrate transport"/>
    <property type="evidence" value="ECO:0007669"/>
    <property type="project" value="InterPro"/>
</dbReference>
<dbReference type="InterPro" id="IPR003439">
    <property type="entry name" value="ABC_transporter-like_ATP-bd"/>
</dbReference>
<evidence type="ECO:0000256" key="2">
    <source>
        <dbReference type="ARBA" id="ARBA00022741"/>
    </source>
</evidence>
<dbReference type="OrthoDB" id="9802264at2"/>
<dbReference type="InterPro" id="IPR003593">
    <property type="entry name" value="AAA+_ATPase"/>
</dbReference>
<keyword evidence="1" id="KW-0813">Transport</keyword>
<gene>
    <name evidence="5" type="ORF">SAMN05880501_102264</name>
</gene>
<dbReference type="PROSITE" id="PS50893">
    <property type="entry name" value="ABC_TRANSPORTER_2"/>
    <property type="match status" value="1"/>
</dbReference>
<name>A0A285RZ65_9BACL</name>
<dbReference type="AlphaFoldDB" id="A0A285RZ65"/>
<dbReference type="InterPro" id="IPR008995">
    <property type="entry name" value="Mo/tungstate-bd_C_term_dom"/>
</dbReference>
<dbReference type="PROSITE" id="PS00211">
    <property type="entry name" value="ABC_TRANSPORTER_1"/>
    <property type="match status" value="1"/>
</dbReference>
<dbReference type="PANTHER" id="PTHR43875">
    <property type="entry name" value="MALTODEXTRIN IMPORT ATP-BINDING PROTEIN MSMX"/>
    <property type="match status" value="1"/>
</dbReference>
<dbReference type="SUPFAM" id="SSF52540">
    <property type="entry name" value="P-loop containing nucleoside triphosphate hydrolases"/>
    <property type="match status" value="1"/>
</dbReference>
<dbReference type="NCBIfam" id="NF008653">
    <property type="entry name" value="PRK11650.1"/>
    <property type="match status" value="1"/>
</dbReference>
<organism evidence="5 6">
    <name type="scientific">Ureibacillus xyleni</name>
    <dbReference type="NCBI Taxonomy" id="614648"/>
    <lineage>
        <taxon>Bacteria</taxon>
        <taxon>Bacillati</taxon>
        <taxon>Bacillota</taxon>
        <taxon>Bacilli</taxon>
        <taxon>Bacillales</taxon>
        <taxon>Caryophanaceae</taxon>
        <taxon>Ureibacillus</taxon>
    </lineage>
</organism>
<dbReference type="InterPro" id="IPR015855">
    <property type="entry name" value="ABC_transpr_MalK-like"/>
</dbReference>
<dbReference type="Gene3D" id="2.40.50.100">
    <property type="match status" value="1"/>
</dbReference>
<evidence type="ECO:0000313" key="5">
    <source>
        <dbReference type="EMBL" id="SOB99757.1"/>
    </source>
</evidence>
<reference evidence="6" key="1">
    <citation type="submission" date="2017-08" db="EMBL/GenBank/DDBJ databases">
        <authorList>
            <person name="Varghese N."/>
            <person name="Submissions S."/>
        </authorList>
    </citation>
    <scope>NUCLEOTIDE SEQUENCE [LARGE SCALE GENOMIC DNA]</scope>
    <source>
        <strain evidence="6">JC22</strain>
    </source>
</reference>
<sequence>MPQLKLENVSKWYNDNVCAVQNVSLQIEKEEFVVIVGPSGCGKSTLLRMIAGLEKASSGKIYLDGTCINELPTRDRQIAMVFQNYALYPHMTVYENLAFGLKMRKIPKVEIDKRINEVTKNLKINGLLNRKPQSLSGGQCQRVALARAIIKKTKLFLMDEPLSSLDSTLRLQMRREITNLHNKIKITSIYVTHDQSEAMTMATKLFVMKDGVILQVGPPMNVYEKPNSIFVATFLGSPGMNILRGKLMDDTFMIGKSSIKLPMDKYGYLLEQGYCNKELLLGVRPEHIVQAKDNESNILDIKITHVERLGDVSLIYSFFECQPIVAKMNDFTMKFTLDLDRIHFFDPLTEKRVDSFNDE</sequence>
<evidence type="ECO:0000259" key="4">
    <source>
        <dbReference type="PROSITE" id="PS50893"/>
    </source>
</evidence>
<dbReference type="GO" id="GO:0140359">
    <property type="term" value="F:ABC-type transporter activity"/>
    <property type="evidence" value="ECO:0007669"/>
    <property type="project" value="InterPro"/>
</dbReference>
<dbReference type="GO" id="GO:0016887">
    <property type="term" value="F:ATP hydrolysis activity"/>
    <property type="evidence" value="ECO:0007669"/>
    <property type="project" value="InterPro"/>
</dbReference>
<keyword evidence="6" id="KW-1185">Reference proteome</keyword>
<dbReference type="InterPro" id="IPR027417">
    <property type="entry name" value="P-loop_NTPase"/>
</dbReference>
<dbReference type="PANTHER" id="PTHR43875:SF1">
    <property type="entry name" value="OSMOPROTECTIVE COMPOUNDS UPTAKE ATP-BINDING PROTEIN GGTA"/>
    <property type="match status" value="1"/>
</dbReference>
<proteinExistence type="predicted"/>
<dbReference type="InterPro" id="IPR012340">
    <property type="entry name" value="NA-bd_OB-fold"/>
</dbReference>
<dbReference type="InterPro" id="IPR047641">
    <property type="entry name" value="ABC_transpr_MalK/UgpC-like"/>
</dbReference>
<dbReference type="InterPro" id="IPR017871">
    <property type="entry name" value="ABC_transporter-like_CS"/>
</dbReference>
<dbReference type="Pfam" id="PF17912">
    <property type="entry name" value="OB_MalK"/>
    <property type="match status" value="1"/>
</dbReference>